<keyword evidence="4" id="KW-0804">Transcription</keyword>
<accession>A0A3G9J462</accession>
<dbReference type="KEGG" id="ebm:SG0102_08810"/>
<dbReference type="RefSeq" id="WP_125118862.1">
    <property type="nucleotide sequence ID" value="NZ_AP019309.1"/>
</dbReference>
<protein>
    <recommendedName>
        <fullName evidence="5">HTH lysR-type domain-containing protein</fullName>
    </recommendedName>
</protein>
<dbReference type="PRINTS" id="PR00039">
    <property type="entry name" value="HTHLYSR"/>
</dbReference>
<dbReference type="SUPFAM" id="SSF46785">
    <property type="entry name" value="Winged helix' DNA-binding domain"/>
    <property type="match status" value="1"/>
</dbReference>
<proteinExistence type="inferred from homology"/>
<dbReference type="GO" id="GO:0003700">
    <property type="term" value="F:DNA-binding transcription factor activity"/>
    <property type="evidence" value="ECO:0007669"/>
    <property type="project" value="InterPro"/>
</dbReference>
<sequence length="307" mass="35266">MNIDHLRYVLEVEKCGSISQAAKSLYLNQPYLSKVIGELEEELNLRIFERSNKGIQVTPKGRDVLTRISHIVDEVDELDHLYKGFEMPFSFSVAVPTASYISAAFHKFIKEGQPYKNGLDVAYHETNPTDVVDLVTKGECNLGILRVFDFDRDYYNHLFEFKNLQSQVISSFACVLLMSESNSLAGRKHIDITDLKNQILIRHATDHLPKHTVSYLNDIIHQTGVTQSIEAFERASQLELLENLEDTFMLVSPMPTDLLEKYHLITRPLNTDVLKAMDLLIYRRGYTLSPGEKRFLEDLHKEVQAFE</sequence>
<dbReference type="PANTHER" id="PTHR30346">
    <property type="entry name" value="TRANSCRIPTIONAL DUAL REGULATOR HCAR-RELATED"/>
    <property type="match status" value="1"/>
</dbReference>
<dbReference type="Gene3D" id="1.10.10.10">
    <property type="entry name" value="Winged helix-like DNA-binding domain superfamily/Winged helix DNA-binding domain"/>
    <property type="match status" value="1"/>
</dbReference>
<keyword evidence="3" id="KW-0238">DNA-binding</keyword>
<evidence type="ECO:0000259" key="5">
    <source>
        <dbReference type="PROSITE" id="PS50931"/>
    </source>
</evidence>
<name>A0A3G9J462_9FIRM</name>
<dbReference type="PANTHER" id="PTHR30346:SF0">
    <property type="entry name" value="HCA OPERON TRANSCRIPTIONAL ACTIVATOR HCAR"/>
    <property type="match status" value="1"/>
</dbReference>
<dbReference type="AlphaFoldDB" id="A0A3G9J462"/>
<dbReference type="InterPro" id="IPR000847">
    <property type="entry name" value="LysR_HTH_N"/>
</dbReference>
<dbReference type="Proteomes" id="UP000268059">
    <property type="component" value="Chromosome"/>
</dbReference>
<dbReference type="EMBL" id="AP019309">
    <property type="protein sequence ID" value="BBH25947.1"/>
    <property type="molecule type" value="Genomic_DNA"/>
</dbReference>
<feature type="domain" description="HTH lysR-type" evidence="5">
    <location>
        <begin position="1"/>
        <end position="58"/>
    </location>
</feature>
<dbReference type="GO" id="GO:0003677">
    <property type="term" value="F:DNA binding"/>
    <property type="evidence" value="ECO:0007669"/>
    <property type="project" value="UniProtKB-KW"/>
</dbReference>
<dbReference type="InterPro" id="IPR036390">
    <property type="entry name" value="WH_DNA-bd_sf"/>
</dbReference>
<evidence type="ECO:0000256" key="2">
    <source>
        <dbReference type="ARBA" id="ARBA00023015"/>
    </source>
</evidence>
<evidence type="ECO:0000256" key="4">
    <source>
        <dbReference type="ARBA" id="ARBA00023163"/>
    </source>
</evidence>
<dbReference type="InterPro" id="IPR005119">
    <property type="entry name" value="LysR_subst-bd"/>
</dbReference>
<evidence type="ECO:0000313" key="7">
    <source>
        <dbReference type="Proteomes" id="UP000268059"/>
    </source>
</evidence>
<gene>
    <name evidence="6" type="ORF">SG0102_08810</name>
</gene>
<dbReference type="Pfam" id="PF00126">
    <property type="entry name" value="HTH_1"/>
    <property type="match status" value="1"/>
</dbReference>
<dbReference type="Pfam" id="PF03466">
    <property type="entry name" value="LysR_substrate"/>
    <property type="match status" value="1"/>
</dbReference>
<dbReference type="SUPFAM" id="SSF53850">
    <property type="entry name" value="Periplasmic binding protein-like II"/>
    <property type="match status" value="1"/>
</dbReference>
<dbReference type="Gene3D" id="3.40.190.290">
    <property type="match status" value="1"/>
</dbReference>
<dbReference type="PROSITE" id="PS50931">
    <property type="entry name" value="HTH_LYSR"/>
    <property type="match status" value="1"/>
</dbReference>
<evidence type="ECO:0000313" key="6">
    <source>
        <dbReference type="EMBL" id="BBH25947.1"/>
    </source>
</evidence>
<reference evidence="6 7" key="1">
    <citation type="submission" date="2018-11" db="EMBL/GenBank/DDBJ databases">
        <title>Novel Erysipelotrichaceae bacterium isolated from small intestine of a swine.</title>
        <authorList>
            <person name="Kim J.S."/>
            <person name="Choe H."/>
            <person name="Lee Y.R."/>
            <person name="Kim K.M."/>
            <person name="Park D.S."/>
        </authorList>
    </citation>
    <scope>NUCLEOTIDE SEQUENCE [LARGE SCALE GENOMIC DNA]</scope>
    <source>
        <strain evidence="6 7">SG0102</strain>
    </source>
</reference>
<dbReference type="OrthoDB" id="9803714at2"/>
<keyword evidence="7" id="KW-1185">Reference proteome</keyword>
<organism evidence="6 7">
    <name type="scientific">Intestinibaculum porci</name>
    <dbReference type="NCBI Taxonomy" id="2487118"/>
    <lineage>
        <taxon>Bacteria</taxon>
        <taxon>Bacillati</taxon>
        <taxon>Bacillota</taxon>
        <taxon>Erysipelotrichia</taxon>
        <taxon>Erysipelotrichales</taxon>
        <taxon>Erysipelotrichaceae</taxon>
        <taxon>Intestinibaculum</taxon>
    </lineage>
</organism>
<dbReference type="InterPro" id="IPR036388">
    <property type="entry name" value="WH-like_DNA-bd_sf"/>
</dbReference>
<evidence type="ECO:0000256" key="3">
    <source>
        <dbReference type="ARBA" id="ARBA00023125"/>
    </source>
</evidence>
<dbReference type="InParanoid" id="A0A3G9J462"/>
<comment type="similarity">
    <text evidence="1">Belongs to the LysR transcriptional regulatory family.</text>
</comment>
<dbReference type="GO" id="GO:0032993">
    <property type="term" value="C:protein-DNA complex"/>
    <property type="evidence" value="ECO:0007669"/>
    <property type="project" value="TreeGrafter"/>
</dbReference>
<evidence type="ECO:0000256" key="1">
    <source>
        <dbReference type="ARBA" id="ARBA00009437"/>
    </source>
</evidence>
<keyword evidence="2" id="KW-0805">Transcription regulation</keyword>
<dbReference type="FunFam" id="1.10.10.10:FF:000001">
    <property type="entry name" value="LysR family transcriptional regulator"/>
    <property type="match status" value="1"/>
</dbReference>